<evidence type="ECO:0000256" key="1">
    <source>
        <dbReference type="SAM" id="MobiDB-lite"/>
    </source>
</evidence>
<feature type="region of interest" description="Disordered" evidence="1">
    <location>
        <begin position="1"/>
        <end position="20"/>
    </location>
</feature>
<dbReference type="Proteomes" id="UP001307889">
    <property type="component" value="Chromosome 3"/>
</dbReference>
<organism evidence="2 3">
    <name type="scientific">Nesidiocoris tenuis</name>
    <dbReference type="NCBI Taxonomy" id="355587"/>
    <lineage>
        <taxon>Eukaryota</taxon>
        <taxon>Metazoa</taxon>
        <taxon>Ecdysozoa</taxon>
        <taxon>Arthropoda</taxon>
        <taxon>Hexapoda</taxon>
        <taxon>Insecta</taxon>
        <taxon>Pterygota</taxon>
        <taxon>Neoptera</taxon>
        <taxon>Paraneoptera</taxon>
        <taxon>Hemiptera</taxon>
        <taxon>Heteroptera</taxon>
        <taxon>Panheteroptera</taxon>
        <taxon>Cimicomorpha</taxon>
        <taxon>Miridae</taxon>
        <taxon>Dicyphina</taxon>
        <taxon>Nesidiocoris</taxon>
    </lineage>
</organism>
<keyword evidence="3" id="KW-1185">Reference proteome</keyword>
<gene>
    <name evidence="2" type="ORF">NTJ_05250</name>
</gene>
<sequence>MRRPRVAGDETMGPGLGQFAVLGPRSRRRFLGCSSSPRFNCSGLITGHRVAAGSFLKRWAGGFYCEGGAASLKQAEFGGVEVNQFHRRPHQLSELWGEAAHNSNLIE</sequence>
<proteinExistence type="predicted"/>
<name>A0ABN7AJL6_9HEMI</name>
<dbReference type="EMBL" id="AP028911">
    <property type="protein sequence ID" value="BES92439.1"/>
    <property type="molecule type" value="Genomic_DNA"/>
</dbReference>
<evidence type="ECO:0000313" key="3">
    <source>
        <dbReference type="Proteomes" id="UP001307889"/>
    </source>
</evidence>
<accession>A0ABN7AJL6</accession>
<evidence type="ECO:0000313" key="2">
    <source>
        <dbReference type="EMBL" id="BES92439.1"/>
    </source>
</evidence>
<protein>
    <submittedName>
        <fullName evidence="2">Uncharacterized protein</fullName>
    </submittedName>
</protein>
<reference evidence="2 3" key="1">
    <citation type="submission" date="2023-09" db="EMBL/GenBank/DDBJ databases">
        <title>Nesidiocoris tenuis whole genome shotgun sequence.</title>
        <authorList>
            <person name="Shibata T."/>
            <person name="Shimoda M."/>
            <person name="Kobayashi T."/>
            <person name="Uehara T."/>
        </authorList>
    </citation>
    <scope>NUCLEOTIDE SEQUENCE [LARGE SCALE GENOMIC DNA]</scope>
    <source>
        <strain evidence="2 3">Japan</strain>
    </source>
</reference>